<accession>A0A7G2EN90</accession>
<reference evidence="2 3" key="1">
    <citation type="submission" date="2020-09" db="EMBL/GenBank/DDBJ databases">
        <authorList>
            <person name="Ashkenazy H."/>
        </authorList>
    </citation>
    <scope>NUCLEOTIDE SEQUENCE [LARGE SCALE GENOMIC DNA]</scope>
    <source>
        <strain evidence="3">cv. Cdm-0</strain>
    </source>
</reference>
<protein>
    <submittedName>
        <fullName evidence="2">(thale cress) hypothetical protein</fullName>
    </submittedName>
</protein>
<evidence type="ECO:0000256" key="1">
    <source>
        <dbReference type="SAM" id="MobiDB-lite"/>
    </source>
</evidence>
<dbReference type="AlphaFoldDB" id="A0A7G2EN90"/>
<gene>
    <name evidence="2" type="ORF">AT9943_LOCUS10756</name>
</gene>
<dbReference type="EMBL" id="LR881468">
    <property type="protein sequence ID" value="CAD5322766.1"/>
    <property type="molecule type" value="Genomic_DNA"/>
</dbReference>
<organism evidence="2 3">
    <name type="scientific">Arabidopsis thaliana</name>
    <name type="common">Mouse-ear cress</name>
    <dbReference type="NCBI Taxonomy" id="3702"/>
    <lineage>
        <taxon>Eukaryota</taxon>
        <taxon>Viridiplantae</taxon>
        <taxon>Streptophyta</taxon>
        <taxon>Embryophyta</taxon>
        <taxon>Tracheophyta</taxon>
        <taxon>Spermatophyta</taxon>
        <taxon>Magnoliopsida</taxon>
        <taxon>eudicotyledons</taxon>
        <taxon>Gunneridae</taxon>
        <taxon>Pentapetalae</taxon>
        <taxon>rosids</taxon>
        <taxon>malvids</taxon>
        <taxon>Brassicales</taxon>
        <taxon>Brassicaceae</taxon>
        <taxon>Camelineae</taxon>
        <taxon>Arabidopsis</taxon>
    </lineage>
</organism>
<name>A0A7G2EN90_ARATH</name>
<evidence type="ECO:0000313" key="3">
    <source>
        <dbReference type="Proteomes" id="UP000516314"/>
    </source>
</evidence>
<dbReference type="Proteomes" id="UP000516314">
    <property type="component" value="Chromosome 3"/>
</dbReference>
<feature type="compositionally biased region" description="Basic and acidic residues" evidence="1">
    <location>
        <begin position="174"/>
        <end position="186"/>
    </location>
</feature>
<feature type="region of interest" description="Disordered" evidence="1">
    <location>
        <begin position="174"/>
        <end position="193"/>
    </location>
</feature>
<sequence>MEYVDYNSFETSKCNSDVHHGWKKVEQKQADQSVAAYVEDEWSGVGEANSKRRGAPGSESFSSLSISLSAKKNRFCISRVIIRQLELSKAGPSKLGFDGEEDAWVFVKKQRLFIVSPSLPLPQQQHFTLEKPAISPQLEAGFRESMEVTQDSTFVHTVVPSLPLPEHFIRHKPETSESQAELRDKPASSQSQVEFRDVMEDTHGTTPLQTEMSSLPLPQHFVLQKPAGTSQSKADTRKATLVHTVMPSLPVPEHYILQFVFNNISEKNMIYEFLISFLFQTFKYYLQYDKD</sequence>
<evidence type="ECO:0000313" key="2">
    <source>
        <dbReference type="EMBL" id="CAD5322766.1"/>
    </source>
</evidence>
<proteinExistence type="predicted"/>